<dbReference type="PANTHER" id="PTHR15822">
    <property type="entry name" value="TRAF AND TNF RECEPTOR-ASSOCIATED PROTEIN"/>
    <property type="match status" value="1"/>
</dbReference>
<name>Q5FMW6_LACAC</name>
<evidence type="ECO:0000256" key="3">
    <source>
        <dbReference type="ARBA" id="ARBA00022722"/>
    </source>
</evidence>
<keyword evidence="12" id="KW-1185">Reference proteome</keyword>
<evidence type="ECO:0000256" key="7">
    <source>
        <dbReference type="ARBA" id="ARBA00022842"/>
    </source>
</evidence>
<keyword evidence="8" id="KW-0234">DNA repair</keyword>
<evidence type="ECO:0000313" key="11">
    <source>
        <dbReference type="EMBL" id="AAV41958.1"/>
    </source>
</evidence>
<keyword evidence="4" id="KW-0479">Metal-binding</keyword>
<dbReference type="Pfam" id="PF03372">
    <property type="entry name" value="Exo_endo_phos"/>
    <property type="match status" value="1"/>
</dbReference>
<protein>
    <submittedName>
        <fullName evidence="11">Putative endonuclease-exonuclease-phosphatase family protein</fullName>
    </submittedName>
</protein>
<evidence type="ECO:0000259" key="10">
    <source>
        <dbReference type="Pfam" id="PF03372"/>
    </source>
</evidence>
<proteinExistence type="predicted"/>
<feature type="domain" description="Endonuclease/exonuclease/phosphatase" evidence="10">
    <location>
        <begin position="23"/>
        <end position="196"/>
    </location>
</feature>
<organism evidence="12">
    <name type="scientific">Lactobacillus acidophilus (strain ATCC 700396 / NCK56 / N2 / NCFM)</name>
    <dbReference type="NCBI Taxonomy" id="272621"/>
    <lineage>
        <taxon>Bacteria</taxon>
        <taxon>Bacillati</taxon>
        <taxon>Bacillota</taxon>
        <taxon>Bacilli</taxon>
        <taxon>Lactobacillales</taxon>
        <taxon>Lactobacillaceae</taxon>
        <taxon>Lactobacillus</taxon>
    </lineage>
</organism>
<dbReference type="InterPro" id="IPR005135">
    <property type="entry name" value="Endo/exonuclease/phosphatase"/>
</dbReference>
<feature type="region of interest" description="Disordered" evidence="9">
    <location>
        <begin position="1"/>
        <end position="25"/>
    </location>
</feature>
<reference evidence="11 12" key="1">
    <citation type="journal article" date="2005" name="Proc. Natl. Acad. Sci. U.S.A.">
        <title>Complete genome sequence of the probiotic lactic acid bacterium Lactobacillus acidophilus NCFM.</title>
        <authorList>
            <person name="Altermann E."/>
            <person name="Russell W.M."/>
            <person name="Azcarate-Peril M.A."/>
            <person name="Barrangou R."/>
            <person name="Buck B.L."/>
            <person name="McAuliffe O."/>
            <person name="Souther N."/>
            <person name="Dobson A."/>
            <person name="Duong T."/>
            <person name="Callanan M."/>
            <person name="Lick S."/>
            <person name="Hamrick A."/>
            <person name="Cano R."/>
            <person name="Klaenhammer T.R."/>
        </authorList>
    </citation>
    <scope>NUCLEOTIDE SEQUENCE [LARGE SCALE GENOMIC DNA]</scope>
    <source>
        <strain evidence="12">ATCC 700396 / NCK56 / N2 / NCFM</strain>
    </source>
</reference>
<dbReference type="OrthoDB" id="7616949at2"/>
<evidence type="ECO:0000256" key="2">
    <source>
        <dbReference type="ARBA" id="ARBA00001946"/>
    </source>
</evidence>
<dbReference type="KEGG" id="lac:LBA0054"/>
<evidence type="ECO:0000256" key="6">
    <source>
        <dbReference type="ARBA" id="ARBA00022801"/>
    </source>
</evidence>
<dbReference type="AlphaFoldDB" id="Q5FMW6"/>
<evidence type="ECO:0000256" key="1">
    <source>
        <dbReference type="ARBA" id="ARBA00001936"/>
    </source>
</evidence>
<dbReference type="InterPro" id="IPR051547">
    <property type="entry name" value="TDP2-like"/>
</dbReference>
<dbReference type="eggNOG" id="COG3568">
    <property type="taxonomic scope" value="Bacteria"/>
</dbReference>
<keyword evidence="11" id="KW-0255">Endonuclease</keyword>
<dbReference type="SUPFAM" id="SSF56219">
    <property type="entry name" value="DNase I-like"/>
    <property type="match status" value="1"/>
</dbReference>
<comment type="cofactor">
    <cofactor evidence="1">
        <name>Mn(2+)</name>
        <dbReference type="ChEBI" id="CHEBI:29035"/>
    </cofactor>
</comment>
<dbReference type="PATRIC" id="fig|272621.13.peg.51"/>
<evidence type="ECO:0000256" key="9">
    <source>
        <dbReference type="SAM" id="MobiDB-lite"/>
    </source>
</evidence>
<dbReference type="Gene3D" id="3.60.10.10">
    <property type="entry name" value="Endonuclease/exonuclease/phosphatase"/>
    <property type="match status" value="1"/>
</dbReference>
<dbReference type="HOGENOM" id="CLU_1169464_0_0_9"/>
<dbReference type="EMBL" id="CP000033">
    <property type="protein sequence ID" value="AAV41958.1"/>
    <property type="molecule type" value="Genomic_DNA"/>
</dbReference>
<dbReference type="GO" id="GO:0004527">
    <property type="term" value="F:exonuclease activity"/>
    <property type="evidence" value="ECO:0007669"/>
    <property type="project" value="UniProtKB-KW"/>
</dbReference>
<accession>Q5FMW6</accession>
<dbReference type="STRING" id="272621.LBA0054"/>
<comment type="cofactor">
    <cofactor evidence="2">
        <name>Mg(2+)</name>
        <dbReference type="ChEBI" id="CHEBI:18420"/>
    </cofactor>
</comment>
<dbReference type="Proteomes" id="UP000006381">
    <property type="component" value="Chromosome"/>
</dbReference>
<evidence type="ECO:0000313" key="12">
    <source>
        <dbReference type="Proteomes" id="UP000006381"/>
    </source>
</evidence>
<keyword evidence="11" id="KW-0269">Exonuclease</keyword>
<sequence length="237" mass="27451">MDHGELKNVKKTQGHRGTAVLNSTNGVIQTMKKQNPDFMFLQEIDTHSTRSHYVNQVKMVENHFQNYDYTFANNFHTAFLAWPLYDPHGSVQSGLLSMSKYKMTSAIRRKYPITSAFISKFTDLDRCFVIMRFPINNGKYLVMINSHMSAYNKGGKMRKAQMKLISNVMEKEYLAGNYVIVGGDFNHALGKDMLTHFDHQEKIPDWVSILDQKCCLKILLWLKLLTEIKLLQFVQLT</sequence>
<dbReference type="GO" id="GO:0046872">
    <property type="term" value="F:metal ion binding"/>
    <property type="evidence" value="ECO:0007669"/>
    <property type="project" value="UniProtKB-KW"/>
</dbReference>
<dbReference type="GO" id="GO:0004519">
    <property type="term" value="F:endonuclease activity"/>
    <property type="evidence" value="ECO:0007669"/>
    <property type="project" value="UniProtKB-KW"/>
</dbReference>
<keyword evidence="7" id="KW-0460">Magnesium</keyword>
<evidence type="ECO:0000256" key="4">
    <source>
        <dbReference type="ARBA" id="ARBA00022723"/>
    </source>
</evidence>
<keyword evidence="5" id="KW-0227">DNA damage</keyword>
<keyword evidence="3" id="KW-0540">Nuclease</keyword>
<dbReference type="GO" id="GO:0006281">
    <property type="term" value="P:DNA repair"/>
    <property type="evidence" value="ECO:0007669"/>
    <property type="project" value="UniProtKB-KW"/>
</dbReference>
<evidence type="ECO:0000256" key="8">
    <source>
        <dbReference type="ARBA" id="ARBA00023204"/>
    </source>
</evidence>
<evidence type="ECO:0000256" key="5">
    <source>
        <dbReference type="ARBA" id="ARBA00022763"/>
    </source>
</evidence>
<dbReference type="BioCyc" id="LACI272621:G1G49-51-MONOMER"/>
<keyword evidence="6" id="KW-0378">Hydrolase</keyword>
<dbReference type="InterPro" id="IPR036691">
    <property type="entry name" value="Endo/exonu/phosph_ase_sf"/>
</dbReference>
<dbReference type="PANTHER" id="PTHR15822:SF4">
    <property type="entry name" value="TYROSYL-DNA PHOSPHODIESTERASE 2"/>
    <property type="match status" value="1"/>
</dbReference>
<gene>
    <name evidence="11" type="ordered locus">LBA0054</name>
</gene>